<dbReference type="AlphaFoldDB" id="A0AAV9D0Q9"/>
<sequence>MRNVINRGFASEAAFVEARTSDGLTVDGIVEQRWPILDEGEGDWKSHAAAIAQSIQIIKKRLQWKKIMVRLDVLSAELNRPDLWDDPVHAGKVSREHGGLMGKLKEVRGLEQELLEQIDMLKLAREENDEELELESMKALLLTRRSAKEKEHVALLSGDHDSCSCFIEVQAGAGGTESMDWASMVMQMYKMWAQSRDFRVTVVDEMPGEIAGIKRATLKVDGDYAFGYAKAEVGVHRLVRISPFDSAKRRHTSFAAVAVIPILDDASSHVQINESDLRIERFRSGGPGGQHANTTESAVRIVHIPTGVTATSQNERSQHMNKAMAMAVLQSRLDQLEMARQAQMNAQHTQSLTEISWGNQIRTYVLHPYRMVKDLRTNYEVSDPDSVLEGDLDGFILSFLSASLDKHGDDL</sequence>
<accession>A0AAV9D0Q9</accession>
<dbReference type="PANTHER" id="PTHR43116:SF3">
    <property type="entry name" value="CLASS I PEPTIDE CHAIN RELEASE FACTOR"/>
    <property type="match status" value="1"/>
</dbReference>
<dbReference type="InterPro" id="IPR045853">
    <property type="entry name" value="Pep_chain_release_fac_I_sf"/>
</dbReference>
<dbReference type="EMBL" id="JAUJYO010000016">
    <property type="protein sequence ID" value="KAK1294153.1"/>
    <property type="molecule type" value="Genomic_DNA"/>
</dbReference>
<proteinExistence type="inferred from homology"/>
<reference evidence="4" key="1">
    <citation type="journal article" date="2023" name="Nat. Commun.">
        <title>Diploid and tetraploid genomes of Acorus and the evolution of monocots.</title>
        <authorList>
            <person name="Ma L."/>
            <person name="Liu K.W."/>
            <person name="Li Z."/>
            <person name="Hsiao Y.Y."/>
            <person name="Qi Y."/>
            <person name="Fu T."/>
            <person name="Tang G.D."/>
            <person name="Zhang D."/>
            <person name="Sun W.H."/>
            <person name="Liu D.K."/>
            <person name="Li Y."/>
            <person name="Chen G.Z."/>
            <person name="Liu X.D."/>
            <person name="Liao X.Y."/>
            <person name="Jiang Y.T."/>
            <person name="Yu X."/>
            <person name="Hao Y."/>
            <person name="Huang J."/>
            <person name="Zhao X.W."/>
            <person name="Ke S."/>
            <person name="Chen Y.Y."/>
            <person name="Wu W.L."/>
            <person name="Hsu J.L."/>
            <person name="Lin Y.F."/>
            <person name="Huang M.D."/>
            <person name="Li C.Y."/>
            <person name="Huang L."/>
            <person name="Wang Z.W."/>
            <person name="Zhao X."/>
            <person name="Zhong W.Y."/>
            <person name="Peng D.H."/>
            <person name="Ahmad S."/>
            <person name="Lan S."/>
            <person name="Zhang J.S."/>
            <person name="Tsai W.C."/>
            <person name="Van de Peer Y."/>
            <person name="Liu Z.J."/>
        </authorList>
    </citation>
    <scope>NUCLEOTIDE SEQUENCE</scope>
    <source>
        <strain evidence="4">CP</strain>
    </source>
</reference>
<name>A0AAV9D0Q9_ACOCL</name>
<keyword evidence="2" id="KW-0648">Protein biosynthesis</keyword>
<protein>
    <recommendedName>
        <fullName evidence="3">Peptide chain release factor domain-containing protein</fullName>
    </recommendedName>
</protein>
<dbReference type="Gene3D" id="1.20.58.410">
    <property type="entry name" value="Release factor"/>
    <property type="match status" value="1"/>
</dbReference>
<dbReference type="NCBIfam" id="TIGR00020">
    <property type="entry name" value="prfB"/>
    <property type="match status" value="1"/>
</dbReference>
<dbReference type="SUPFAM" id="SSF75620">
    <property type="entry name" value="Release factor"/>
    <property type="match status" value="1"/>
</dbReference>
<evidence type="ECO:0000313" key="5">
    <source>
        <dbReference type="Proteomes" id="UP001180020"/>
    </source>
</evidence>
<reference evidence="4" key="2">
    <citation type="submission" date="2023-06" db="EMBL/GenBank/DDBJ databases">
        <authorList>
            <person name="Ma L."/>
            <person name="Liu K.-W."/>
            <person name="Li Z."/>
            <person name="Hsiao Y.-Y."/>
            <person name="Qi Y."/>
            <person name="Fu T."/>
            <person name="Tang G."/>
            <person name="Zhang D."/>
            <person name="Sun W.-H."/>
            <person name="Liu D.-K."/>
            <person name="Li Y."/>
            <person name="Chen G.-Z."/>
            <person name="Liu X.-D."/>
            <person name="Liao X.-Y."/>
            <person name="Jiang Y.-T."/>
            <person name="Yu X."/>
            <person name="Hao Y."/>
            <person name="Huang J."/>
            <person name="Zhao X.-W."/>
            <person name="Ke S."/>
            <person name="Chen Y.-Y."/>
            <person name="Wu W.-L."/>
            <person name="Hsu J.-L."/>
            <person name="Lin Y.-F."/>
            <person name="Huang M.-D."/>
            <person name="Li C.-Y."/>
            <person name="Huang L."/>
            <person name="Wang Z.-W."/>
            <person name="Zhao X."/>
            <person name="Zhong W.-Y."/>
            <person name="Peng D.-H."/>
            <person name="Ahmad S."/>
            <person name="Lan S."/>
            <person name="Zhang J.-S."/>
            <person name="Tsai W.-C."/>
            <person name="Van De Peer Y."/>
            <person name="Liu Z.-J."/>
        </authorList>
    </citation>
    <scope>NUCLEOTIDE SEQUENCE</scope>
    <source>
        <strain evidence="4">CP</strain>
        <tissue evidence="4">Leaves</tissue>
    </source>
</reference>
<evidence type="ECO:0000256" key="2">
    <source>
        <dbReference type="ARBA" id="ARBA00022917"/>
    </source>
</evidence>
<gene>
    <name evidence="4" type="ORF">QJS10_CPA16g01644</name>
</gene>
<dbReference type="GO" id="GO:0016149">
    <property type="term" value="F:translation release factor activity, codon specific"/>
    <property type="evidence" value="ECO:0007669"/>
    <property type="project" value="InterPro"/>
</dbReference>
<dbReference type="InterPro" id="IPR000352">
    <property type="entry name" value="Pep_chain_release_fac_I"/>
</dbReference>
<dbReference type="Pfam" id="PF00472">
    <property type="entry name" value="RF-1"/>
    <property type="match status" value="1"/>
</dbReference>
<dbReference type="PANTHER" id="PTHR43116">
    <property type="entry name" value="PEPTIDE CHAIN RELEASE FACTOR 2"/>
    <property type="match status" value="1"/>
</dbReference>
<dbReference type="InterPro" id="IPR005139">
    <property type="entry name" value="PCRF"/>
</dbReference>
<dbReference type="Proteomes" id="UP001180020">
    <property type="component" value="Unassembled WGS sequence"/>
</dbReference>
<comment type="similarity">
    <text evidence="1">Belongs to the prokaryotic/mitochondrial release factor family.</text>
</comment>
<comment type="caution">
    <text evidence="4">The sequence shown here is derived from an EMBL/GenBank/DDBJ whole genome shotgun (WGS) entry which is preliminary data.</text>
</comment>
<dbReference type="FunFam" id="3.30.160.20:FF:000004">
    <property type="entry name" value="Peptide chain release factor 1"/>
    <property type="match status" value="1"/>
</dbReference>
<evidence type="ECO:0000313" key="4">
    <source>
        <dbReference type="EMBL" id="KAK1294153.1"/>
    </source>
</evidence>
<organism evidence="4 5">
    <name type="scientific">Acorus calamus</name>
    <name type="common">Sweet flag</name>
    <dbReference type="NCBI Taxonomy" id="4465"/>
    <lineage>
        <taxon>Eukaryota</taxon>
        <taxon>Viridiplantae</taxon>
        <taxon>Streptophyta</taxon>
        <taxon>Embryophyta</taxon>
        <taxon>Tracheophyta</taxon>
        <taxon>Spermatophyta</taxon>
        <taxon>Magnoliopsida</taxon>
        <taxon>Liliopsida</taxon>
        <taxon>Acoraceae</taxon>
        <taxon>Acorus</taxon>
    </lineage>
</organism>
<dbReference type="Pfam" id="PF03462">
    <property type="entry name" value="PCRF"/>
    <property type="match status" value="1"/>
</dbReference>
<dbReference type="InterPro" id="IPR004374">
    <property type="entry name" value="PrfB"/>
</dbReference>
<feature type="domain" description="Peptide chain release factor" evidence="3">
    <location>
        <begin position="122"/>
        <end position="232"/>
    </location>
</feature>
<dbReference type="Gene3D" id="3.30.160.20">
    <property type="match status" value="1"/>
</dbReference>
<dbReference type="GO" id="GO:0005737">
    <property type="term" value="C:cytoplasm"/>
    <property type="evidence" value="ECO:0007669"/>
    <property type="project" value="InterPro"/>
</dbReference>
<dbReference type="Gene3D" id="3.30.70.1660">
    <property type="match status" value="1"/>
</dbReference>
<evidence type="ECO:0000259" key="3">
    <source>
        <dbReference type="SMART" id="SM00937"/>
    </source>
</evidence>
<keyword evidence="5" id="KW-1185">Reference proteome</keyword>
<evidence type="ECO:0000256" key="1">
    <source>
        <dbReference type="ARBA" id="ARBA00010835"/>
    </source>
</evidence>
<dbReference type="HAMAP" id="MF_00094">
    <property type="entry name" value="Rel_fac_2"/>
    <property type="match status" value="1"/>
</dbReference>
<dbReference type="SMART" id="SM00937">
    <property type="entry name" value="PCRF"/>
    <property type="match status" value="1"/>
</dbReference>